<feature type="transmembrane region" description="Helical" evidence="1">
    <location>
        <begin position="125"/>
        <end position="143"/>
    </location>
</feature>
<feature type="transmembrane region" description="Helical" evidence="1">
    <location>
        <begin position="356"/>
        <end position="378"/>
    </location>
</feature>
<gene>
    <name evidence="3" type="ORF">AFUS01_LOCUS13109</name>
</gene>
<evidence type="ECO:0000259" key="2">
    <source>
        <dbReference type="Pfam" id="PF00909"/>
    </source>
</evidence>
<dbReference type="GO" id="GO:0008519">
    <property type="term" value="F:ammonium channel activity"/>
    <property type="evidence" value="ECO:0007669"/>
    <property type="project" value="InterPro"/>
</dbReference>
<feature type="transmembrane region" description="Helical" evidence="1">
    <location>
        <begin position="411"/>
        <end position="431"/>
    </location>
</feature>
<dbReference type="PANTHER" id="PTHR11730:SF60">
    <property type="entry name" value="RH50, ISOFORM D"/>
    <property type="match status" value="1"/>
</dbReference>
<sequence length="587" mass="63036">MSLSQEQVSKTRSAIVNSTKAQQQFLSQIPRPTKPHSFDQIQGVHQILQHSLLWAQQPQQQTKGRSQDRHGHIGSAQTGMATREFQGGIGPYTVDLGSGGETHSEVAPNVKGGEDPVKDSSTAKLLLLVQIVIIFCFLIFVSYDDDASANPAKKQDDSAEGDSNSLPDYYPMFQDVHVMIFIGFGFLMTFLKKYGYSAVGFNLMIAAIAIQWSILCRGVFHHDGSNILINVQSLINGDFAAGAVLISFGAVLGVTSPLQLLVMCLVEVFLYAANEYIGTELLKAIDVGGSMFIHTFGAYFGLAVSFALRRQNECESDKEGSSYTSDIFAMIGTVFLWMFWPSFNGAMATGDDQHRAVLNTVLSLCGSCLLSFAMSSLLSADNKFSMVHVQNASLAGGVAVGAVADLMIKPFGALIIGSGAGILSTAGYIFLTPLLQNSIGLHDTCGVHNLHGMPGVVSGLVGALMAAIASETDYGKSLYLQYPARAPFAGSKELVDLRQDLVKAEPGLNRSATEQAVYQLAALGVTLLIGLVGGAVTGAILRIPLFNKVPQEQIFDDTQFWQVPEETDSSAIVNFEPSPSKYKDSQL</sequence>
<dbReference type="OrthoDB" id="534912at2759"/>
<feature type="domain" description="Ammonium transporter AmtB-like" evidence="2">
    <location>
        <begin position="164"/>
        <end position="544"/>
    </location>
</feature>
<feature type="transmembrane region" description="Helical" evidence="1">
    <location>
        <begin position="327"/>
        <end position="344"/>
    </location>
</feature>
<dbReference type="GO" id="GO:0005886">
    <property type="term" value="C:plasma membrane"/>
    <property type="evidence" value="ECO:0007669"/>
    <property type="project" value="TreeGrafter"/>
</dbReference>
<keyword evidence="4" id="KW-1185">Reference proteome</keyword>
<dbReference type="PANTHER" id="PTHR11730">
    <property type="entry name" value="AMMONIUM TRANSPORTER"/>
    <property type="match status" value="1"/>
</dbReference>
<dbReference type="Pfam" id="PF00909">
    <property type="entry name" value="Ammonium_transp"/>
    <property type="match status" value="1"/>
</dbReference>
<evidence type="ECO:0000256" key="1">
    <source>
        <dbReference type="SAM" id="Phobius"/>
    </source>
</evidence>
<evidence type="ECO:0000313" key="3">
    <source>
        <dbReference type="EMBL" id="CAG7724067.1"/>
    </source>
</evidence>
<feature type="transmembrane region" description="Helical" evidence="1">
    <location>
        <begin position="285"/>
        <end position="307"/>
    </location>
</feature>
<name>A0A8J2NSA8_9HEXA</name>
<dbReference type="GO" id="GO:0097272">
    <property type="term" value="P:ammonium homeostasis"/>
    <property type="evidence" value="ECO:0007669"/>
    <property type="project" value="TreeGrafter"/>
</dbReference>
<feature type="transmembrane region" description="Helical" evidence="1">
    <location>
        <begin position="198"/>
        <end position="220"/>
    </location>
</feature>
<dbReference type="EMBL" id="CAJVCH010105476">
    <property type="protein sequence ID" value="CAG7724067.1"/>
    <property type="molecule type" value="Genomic_DNA"/>
</dbReference>
<comment type="caution">
    <text evidence="3">The sequence shown here is derived from an EMBL/GenBank/DDBJ whole genome shotgun (WGS) entry which is preliminary data.</text>
</comment>
<keyword evidence="1" id="KW-0472">Membrane</keyword>
<proteinExistence type="predicted"/>
<organism evidence="3 4">
    <name type="scientific">Allacma fusca</name>
    <dbReference type="NCBI Taxonomy" id="39272"/>
    <lineage>
        <taxon>Eukaryota</taxon>
        <taxon>Metazoa</taxon>
        <taxon>Ecdysozoa</taxon>
        <taxon>Arthropoda</taxon>
        <taxon>Hexapoda</taxon>
        <taxon>Collembola</taxon>
        <taxon>Symphypleona</taxon>
        <taxon>Sminthuridae</taxon>
        <taxon>Allacma</taxon>
    </lineage>
</organism>
<accession>A0A8J2NSA8</accession>
<feature type="transmembrane region" description="Helical" evidence="1">
    <location>
        <begin position="172"/>
        <end position="191"/>
    </location>
</feature>
<feature type="transmembrane region" description="Helical" evidence="1">
    <location>
        <begin position="516"/>
        <end position="541"/>
    </location>
</feature>
<keyword evidence="1" id="KW-0812">Transmembrane</keyword>
<reference evidence="3" key="1">
    <citation type="submission" date="2021-06" db="EMBL/GenBank/DDBJ databases">
        <authorList>
            <person name="Hodson N. C."/>
            <person name="Mongue J. A."/>
            <person name="Jaron S. K."/>
        </authorList>
    </citation>
    <scope>NUCLEOTIDE SEQUENCE</scope>
</reference>
<evidence type="ECO:0000313" key="4">
    <source>
        <dbReference type="Proteomes" id="UP000708208"/>
    </source>
</evidence>
<keyword evidence="1" id="KW-1133">Transmembrane helix</keyword>
<dbReference type="AlphaFoldDB" id="A0A8J2NSA8"/>
<protein>
    <recommendedName>
        <fullName evidence="2">Ammonium transporter AmtB-like domain-containing protein</fullName>
    </recommendedName>
</protein>
<feature type="transmembrane region" description="Helical" evidence="1">
    <location>
        <begin position="240"/>
        <end position="273"/>
    </location>
</feature>
<dbReference type="Proteomes" id="UP000708208">
    <property type="component" value="Unassembled WGS sequence"/>
</dbReference>
<dbReference type="InterPro" id="IPR024041">
    <property type="entry name" value="NH4_transpt_AmtB-like_dom"/>
</dbReference>
<dbReference type="FunFam" id="1.10.3430.10:FF:000012">
    <property type="entry name" value="Rh type C glycoprotein"/>
    <property type="match status" value="1"/>
</dbReference>